<dbReference type="PROSITE" id="PS51898">
    <property type="entry name" value="TYR_RECOMBINASE"/>
    <property type="match status" value="1"/>
</dbReference>
<dbReference type="InterPro" id="IPR050808">
    <property type="entry name" value="Phage_Integrase"/>
</dbReference>
<dbReference type="PANTHER" id="PTHR30629:SF2">
    <property type="entry name" value="PROPHAGE INTEGRASE INTS-RELATED"/>
    <property type="match status" value="1"/>
</dbReference>
<evidence type="ECO:0000259" key="6">
    <source>
        <dbReference type="PROSITE" id="PS51898"/>
    </source>
</evidence>
<evidence type="ECO:0000256" key="1">
    <source>
        <dbReference type="ARBA" id="ARBA00008857"/>
    </source>
</evidence>
<dbReference type="Pfam" id="PF14659">
    <property type="entry name" value="Phage_int_SAM_3"/>
    <property type="match status" value="1"/>
</dbReference>
<comment type="caution">
    <text evidence="8">The sequence shown here is derived from an EMBL/GenBank/DDBJ whole genome shotgun (WGS) entry which is preliminary data.</text>
</comment>
<dbReference type="InterPro" id="IPR038488">
    <property type="entry name" value="Integrase_DNA-bd_sf"/>
</dbReference>
<evidence type="ECO:0000256" key="4">
    <source>
        <dbReference type="ARBA" id="ARBA00023172"/>
    </source>
</evidence>
<dbReference type="InterPro" id="IPR002104">
    <property type="entry name" value="Integrase_catalytic"/>
</dbReference>
<name>A0ABT4VV94_9HYPH</name>
<proteinExistence type="inferred from homology"/>
<evidence type="ECO:0000256" key="2">
    <source>
        <dbReference type="ARBA" id="ARBA00022908"/>
    </source>
</evidence>
<sequence length="386" mass="43719">MPKLTKRVVDALKPETSDIVHWDDELAGFGIRVRPSGRKSYIVKCRCRGRQIKMTIGTHGPITVEQARTNARTIIAEAKAGRDPSAEHSRMRKSPTIKDLGKRFLEEYVPTHCRPTTEREYRRSVELFINPKIGTRKIIDIERADIAKIHHNLRDKPYQANRTLGVLSKMFNLAEIWGLRPDGSNPCRHVKKYKEEKRERFLSDAEYKKLGEALRITEAEKSETRSAIDAIWLLMLTGCRLNEIMTLKWSYVDLDAKELRLPDSKTGPKTVHLGLAAVDLLKNIKKLEDNDFVITGKKPSSHLTDLQHPWRRIRALAKLDDVRIHDLRHSFASRGLIVGEGLPMIGKLLGHSQVQTTARYAHLANDPIKSAADRIAEGISISAAAS</sequence>
<keyword evidence="4" id="KW-0233">DNA recombination</keyword>
<dbReference type="InterPro" id="IPR010998">
    <property type="entry name" value="Integrase_recombinase_N"/>
</dbReference>
<comment type="similarity">
    <text evidence="1">Belongs to the 'phage' integrase family.</text>
</comment>
<protein>
    <submittedName>
        <fullName evidence="8">Tyrosine-type recombinase/integrase</fullName>
    </submittedName>
</protein>
<dbReference type="InterPro" id="IPR025166">
    <property type="entry name" value="Integrase_DNA_bind_dom"/>
</dbReference>
<keyword evidence="2" id="KW-0229">DNA integration</keyword>
<dbReference type="RefSeq" id="WP_271092498.1">
    <property type="nucleotide sequence ID" value="NZ_JAPJZH010000026.1"/>
</dbReference>
<feature type="domain" description="Tyr recombinase" evidence="6">
    <location>
        <begin position="197"/>
        <end position="373"/>
    </location>
</feature>
<evidence type="ECO:0000313" key="8">
    <source>
        <dbReference type="EMBL" id="MDA4848624.1"/>
    </source>
</evidence>
<dbReference type="SUPFAM" id="SSF56349">
    <property type="entry name" value="DNA breaking-rejoining enzymes"/>
    <property type="match status" value="1"/>
</dbReference>
<dbReference type="Gene3D" id="1.10.150.130">
    <property type="match status" value="1"/>
</dbReference>
<accession>A0ABT4VV94</accession>
<keyword evidence="9" id="KW-1185">Reference proteome</keyword>
<evidence type="ECO:0000259" key="7">
    <source>
        <dbReference type="PROSITE" id="PS51900"/>
    </source>
</evidence>
<evidence type="ECO:0000256" key="5">
    <source>
        <dbReference type="PROSITE-ProRule" id="PRU01248"/>
    </source>
</evidence>
<dbReference type="Pfam" id="PF00589">
    <property type="entry name" value="Phage_integrase"/>
    <property type="match status" value="1"/>
</dbReference>
<evidence type="ECO:0000256" key="3">
    <source>
        <dbReference type="ARBA" id="ARBA00023125"/>
    </source>
</evidence>
<reference evidence="8" key="1">
    <citation type="submission" date="2022-11" db="EMBL/GenBank/DDBJ databases">
        <title>Hoeflea poritis sp. nov., isolated from scleractinian coral Porites lutea.</title>
        <authorList>
            <person name="Zhang G."/>
            <person name="Wei Q."/>
            <person name="Cai L."/>
        </authorList>
    </citation>
    <scope>NUCLEOTIDE SEQUENCE</scope>
    <source>
        <strain evidence="8">E7-10</strain>
    </source>
</reference>
<dbReference type="PANTHER" id="PTHR30629">
    <property type="entry name" value="PROPHAGE INTEGRASE"/>
    <property type="match status" value="1"/>
</dbReference>
<dbReference type="InterPro" id="IPR013762">
    <property type="entry name" value="Integrase-like_cat_sf"/>
</dbReference>
<dbReference type="Pfam" id="PF13356">
    <property type="entry name" value="Arm-DNA-bind_3"/>
    <property type="match status" value="1"/>
</dbReference>
<dbReference type="Proteomes" id="UP001148313">
    <property type="component" value="Unassembled WGS sequence"/>
</dbReference>
<dbReference type="CDD" id="cd00796">
    <property type="entry name" value="INT_Rci_Hp1_C"/>
    <property type="match status" value="1"/>
</dbReference>
<dbReference type="Gene3D" id="1.10.443.10">
    <property type="entry name" value="Intergrase catalytic core"/>
    <property type="match status" value="1"/>
</dbReference>
<dbReference type="InterPro" id="IPR004107">
    <property type="entry name" value="Integrase_SAM-like_N"/>
</dbReference>
<gene>
    <name evidence="8" type="ORF">OOZ53_24925</name>
</gene>
<evidence type="ECO:0000313" key="9">
    <source>
        <dbReference type="Proteomes" id="UP001148313"/>
    </source>
</evidence>
<dbReference type="InterPro" id="IPR011010">
    <property type="entry name" value="DNA_brk_join_enz"/>
</dbReference>
<dbReference type="EMBL" id="JAPJZH010000026">
    <property type="protein sequence ID" value="MDA4848624.1"/>
    <property type="molecule type" value="Genomic_DNA"/>
</dbReference>
<feature type="domain" description="Core-binding (CB)" evidence="7">
    <location>
        <begin position="95"/>
        <end position="175"/>
    </location>
</feature>
<keyword evidence="3 5" id="KW-0238">DNA-binding</keyword>
<dbReference type="InterPro" id="IPR044068">
    <property type="entry name" value="CB"/>
</dbReference>
<dbReference type="PROSITE" id="PS51900">
    <property type="entry name" value="CB"/>
    <property type="match status" value="1"/>
</dbReference>
<organism evidence="8 9">
    <name type="scientific">Hoeflea poritis</name>
    <dbReference type="NCBI Taxonomy" id="2993659"/>
    <lineage>
        <taxon>Bacteria</taxon>
        <taxon>Pseudomonadati</taxon>
        <taxon>Pseudomonadota</taxon>
        <taxon>Alphaproteobacteria</taxon>
        <taxon>Hyphomicrobiales</taxon>
        <taxon>Rhizobiaceae</taxon>
        <taxon>Hoeflea</taxon>
    </lineage>
</organism>
<dbReference type="Gene3D" id="3.30.160.390">
    <property type="entry name" value="Integrase, DNA-binding domain"/>
    <property type="match status" value="1"/>
</dbReference>